<keyword evidence="4 6" id="KW-0067">ATP-binding</keyword>
<dbReference type="PANTHER" id="PTHR42734:SF17">
    <property type="entry name" value="METAL TRANSPORT SYSTEM ATP-BINDING PROTEIN TM_0124-RELATED"/>
    <property type="match status" value="1"/>
</dbReference>
<evidence type="ECO:0000256" key="1">
    <source>
        <dbReference type="ARBA" id="ARBA00005417"/>
    </source>
</evidence>
<evidence type="ECO:0000313" key="6">
    <source>
        <dbReference type="EMBL" id="SMC02844.1"/>
    </source>
</evidence>
<dbReference type="STRING" id="28034.BFX07_05515"/>
<dbReference type="PROSITE" id="PS50893">
    <property type="entry name" value="ABC_TRANSPORTER_2"/>
    <property type="match status" value="1"/>
</dbReference>
<accession>A0A1W1W979</accession>
<dbReference type="PANTHER" id="PTHR42734">
    <property type="entry name" value="METAL TRANSPORT SYSTEM ATP-BINDING PROTEIN TM_0124-RELATED"/>
    <property type="match status" value="1"/>
</dbReference>
<evidence type="ECO:0000256" key="2">
    <source>
        <dbReference type="ARBA" id="ARBA00022448"/>
    </source>
</evidence>
<keyword evidence="7" id="KW-1185">Reference proteome</keyword>
<protein>
    <submittedName>
        <fullName evidence="6">Energy-coupling factor transport system ATP-binding protein</fullName>
    </submittedName>
</protein>
<evidence type="ECO:0000256" key="3">
    <source>
        <dbReference type="ARBA" id="ARBA00022741"/>
    </source>
</evidence>
<gene>
    <name evidence="6" type="ORF">SAMN00768000_0787</name>
</gene>
<dbReference type="AlphaFoldDB" id="A0A1W1W979"/>
<dbReference type="GO" id="GO:0005524">
    <property type="term" value="F:ATP binding"/>
    <property type="evidence" value="ECO:0007669"/>
    <property type="project" value="UniProtKB-KW"/>
</dbReference>
<keyword evidence="3" id="KW-0547">Nucleotide-binding</keyword>
<dbReference type="InterPro" id="IPR003439">
    <property type="entry name" value="ABC_transporter-like_ATP-bd"/>
</dbReference>
<evidence type="ECO:0000259" key="5">
    <source>
        <dbReference type="PROSITE" id="PS50893"/>
    </source>
</evidence>
<proteinExistence type="inferred from homology"/>
<dbReference type="InterPro" id="IPR050153">
    <property type="entry name" value="Metal_Ion_Import_ABC"/>
</dbReference>
<dbReference type="Pfam" id="PF00005">
    <property type="entry name" value="ABC_tran"/>
    <property type="match status" value="1"/>
</dbReference>
<dbReference type="GO" id="GO:0022857">
    <property type="term" value="F:transmembrane transporter activity"/>
    <property type="evidence" value="ECO:0007669"/>
    <property type="project" value="UniProtKB-ARBA"/>
</dbReference>
<keyword evidence="2" id="KW-0813">Transport</keyword>
<dbReference type="Proteomes" id="UP000192660">
    <property type="component" value="Unassembled WGS sequence"/>
</dbReference>
<dbReference type="OrthoDB" id="9784332at2"/>
<dbReference type="SMART" id="SM00382">
    <property type="entry name" value="AAA"/>
    <property type="match status" value="1"/>
</dbReference>
<feature type="domain" description="ABC transporter" evidence="5">
    <location>
        <begin position="3"/>
        <end position="233"/>
    </location>
</feature>
<evidence type="ECO:0000313" key="7">
    <source>
        <dbReference type="Proteomes" id="UP000192660"/>
    </source>
</evidence>
<comment type="similarity">
    <text evidence="1">Belongs to the ABC transporter superfamily.</text>
</comment>
<dbReference type="GO" id="GO:0016020">
    <property type="term" value="C:membrane"/>
    <property type="evidence" value="ECO:0007669"/>
    <property type="project" value="InterPro"/>
</dbReference>
<organism evidence="6 7">
    <name type="scientific">Sulfobacillus thermosulfidooxidans (strain DSM 9293 / VKM B-1269 / AT-1)</name>
    <dbReference type="NCBI Taxonomy" id="929705"/>
    <lineage>
        <taxon>Bacteria</taxon>
        <taxon>Bacillati</taxon>
        <taxon>Bacillota</taxon>
        <taxon>Clostridia</taxon>
        <taxon>Eubacteriales</taxon>
        <taxon>Clostridiales Family XVII. Incertae Sedis</taxon>
        <taxon>Sulfobacillus</taxon>
    </lineage>
</organism>
<name>A0A1W1W979_SULTA</name>
<dbReference type="GO" id="GO:0016887">
    <property type="term" value="F:ATP hydrolysis activity"/>
    <property type="evidence" value="ECO:0007669"/>
    <property type="project" value="InterPro"/>
</dbReference>
<dbReference type="EMBL" id="FWWY01000001">
    <property type="protein sequence ID" value="SMC02844.1"/>
    <property type="molecule type" value="Genomic_DNA"/>
</dbReference>
<dbReference type="InterPro" id="IPR003593">
    <property type="entry name" value="AAA+_ATPase"/>
</dbReference>
<dbReference type="CDD" id="cd03225">
    <property type="entry name" value="ABC_cobalt_CbiO_domain1"/>
    <property type="match status" value="1"/>
</dbReference>
<dbReference type="InterPro" id="IPR015856">
    <property type="entry name" value="ABC_transpr_CbiO/EcfA_su"/>
</dbReference>
<reference evidence="7" key="1">
    <citation type="submission" date="2017-04" db="EMBL/GenBank/DDBJ databases">
        <authorList>
            <person name="Varghese N."/>
            <person name="Submissions S."/>
        </authorList>
    </citation>
    <scope>NUCLEOTIDE SEQUENCE [LARGE SCALE GENOMIC DNA]</scope>
    <source>
        <strain evidence="7">DSM 9293</strain>
    </source>
</reference>
<sequence length="258" mass="29213">MDVIFDHVVVRYDTQKSNALGPVDLTVRGGECVFISGPNGGGKTTFARVMAGIIAPFRGTLRLADGTPRDKWPRDYVGWLQQEPEHQVVGITVEDDVGLSALWHASTHQEAQERTNRALEATQLERLRHRAAETLSGGELHRAAVAGILAQNARIVVADEPETMLDGWGKQQIFDILRHVKRRGLTLFIISHDAQWAQLADRYLWIEDGTVHEMNYQALATRLADEWRGFVEEMKSLTGRQDLDMWDIKEVSQYLWRS</sequence>
<dbReference type="InterPro" id="IPR027417">
    <property type="entry name" value="P-loop_NTPase"/>
</dbReference>
<dbReference type="SUPFAM" id="SSF52540">
    <property type="entry name" value="P-loop containing nucleoside triphosphate hydrolases"/>
    <property type="match status" value="1"/>
</dbReference>
<dbReference type="Gene3D" id="3.40.50.300">
    <property type="entry name" value="P-loop containing nucleotide triphosphate hydrolases"/>
    <property type="match status" value="1"/>
</dbReference>
<evidence type="ECO:0000256" key="4">
    <source>
        <dbReference type="ARBA" id="ARBA00022840"/>
    </source>
</evidence>
<dbReference type="RefSeq" id="WP_084660891.1">
    <property type="nucleotide sequence ID" value="NZ_FWWY01000001.1"/>
</dbReference>